<keyword evidence="2" id="KW-0812">Transmembrane</keyword>
<evidence type="ECO:0000313" key="3">
    <source>
        <dbReference type="EMBL" id="MCZ9304364.1"/>
    </source>
</evidence>
<accession>A0A9X3M542</accession>
<organism evidence="3 4">
    <name type="scientific">Corynebacterium macclintockiae</name>
    <dbReference type="NCBI Taxonomy" id="2913501"/>
    <lineage>
        <taxon>Bacteria</taxon>
        <taxon>Bacillati</taxon>
        <taxon>Actinomycetota</taxon>
        <taxon>Actinomycetes</taxon>
        <taxon>Mycobacteriales</taxon>
        <taxon>Corynebacteriaceae</taxon>
        <taxon>Corynebacterium</taxon>
    </lineage>
</organism>
<feature type="transmembrane region" description="Helical" evidence="2">
    <location>
        <begin position="149"/>
        <end position="171"/>
    </location>
</feature>
<keyword evidence="2" id="KW-0472">Membrane</keyword>
<gene>
    <name evidence="3" type="ORF">L8U58_02240</name>
</gene>
<feature type="transmembrane region" description="Helical" evidence="2">
    <location>
        <begin position="91"/>
        <end position="109"/>
    </location>
</feature>
<keyword evidence="4" id="KW-1185">Reference proteome</keyword>
<reference evidence="3" key="1">
    <citation type="submission" date="2022-02" db="EMBL/GenBank/DDBJ databases">
        <title>Corynebacterium sp. from urogenital microbiome.</title>
        <authorList>
            <person name="Cappelli E.A."/>
            <person name="Ribeiro T.G."/>
            <person name="Peixe L."/>
        </authorList>
    </citation>
    <scope>NUCLEOTIDE SEQUENCE</scope>
    <source>
        <strain evidence="3">C9Ua_112</strain>
    </source>
</reference>
<sequence length="243" mass="27415">MSKEDAVSKEKTDNSADQVDRLAKYRDDLGGAERKVARQVVLGRYMPLLAFGLLVPLITIFLPHAGDVRGFDVLFDTPVAQNNDTTKPEMIFSWLRLTAILLTIGTIVSKSWMVAWVTWAFAGVAWWYNVFAVWMRQTRPPTLTGDGPAIPLVFSLLGLTVLFIAMSAVVFQKNPLQRALAAARREEAHRDEESRLAQQRLRTGIEECEVAEIVDDRRARAKARRQRKAEQKAEQDSEQDSES</sequence>
<feature type="transmembrane region" description="Helical" evidence="2">
    <location>
        <begin position="45"/>
        <end position="65"/>
    </location>
</feature>
<dbReference type="RefSeq" id="WP_187402344.1">
    <property type="nucleotide sequence ID" value="NZ_JBLYWO010000001.1"/>
</dbReference>
<proteinExistence type="predicted"/>
<feature type="transmembrane region" description="Helical" evidence="2">
    <location>
        <begin position="116"/>
        <end position="137"/>
    </location>
</feature>
<evidence type="ECO:0000256" key="1">
    <source>
        <dbReference type="SAM" id="MobiDB-lite"/>
    </source>
</evidence>
<feature type="region of interest" description="Disordered" evidence="1">
    <location>
        <begin position="221"/>
        <end position="243"/>
    </location>
</feature>
<evidence type="ECO:0000256" key="2">
    <source>
        <dbReference type="SAM" id="Phobius"/>
    </source>
</evidence>
<protein>
    <recommendedName>
        <fullName evidence="5">Transmembrane protein</fullName>
    </recommendedName>
</protein>
<dbReference type="Proteomes" id="UP001146505">
    <property type="component" value="Unassembled WGS sequence"/>
</dbReference>
<keyword evidence="2" id="KW-1133">Transmembrane helix</keyword>
<comment type="caution">
    <text evidence="3">The sequence shown here is derived from an EMBL/GenBank/DDBJ whole genome shotgun (WGS) entry which is preliminary data.</text>
</comment>
<evidence type="ECO:0008006" key="5">
    <source>
        <dbReference type="Google" id="ProtNLM"/>
    </source>
</evidence>
<dbReference type="EMBL" id="JAKMUV010000002">
    <property type="protein sequence ID" value="MCZ9304364.1"/>
    <property type="molecule type" value="Genomic_DNA"/>
</dbReference>
<dbReference type="AlphaFoldDB" id="A0A9X3M542"/>
<evidence type="ECO:0000313" key="4">
    <source>
        <dbReference type="Proteomes" id="UP001146505"/>
    </source>
</evidence>
<name>A0A9X3M542_9CORY</name>